<evidence type="ECO:0000256" key="1">
    <source>
        <dbReference type="ARBA" id="ARBA00022737"/>
    </source>
</evidence>
<dbReference type="EMBL" id="JBBNAE010000006">
    <property type="protein sequence ID" value="KAK9117744.1"/>
    <property type="molecule type" value="Genomic_DNA"/>
</dbReference>
<gene>
    <name evidence="5" type="ORF">Sjap_016691</name>
</gene>
<name>A0AAP0NTN7_9MAGN</name>
<dbReference type="Proteomes" id="UP001417504">
    <property type="component" value="Unassembled WGS sequence"/>
</dbReference>
<evidence type="ECO:0000256" key="3">
    <source>
        <dbReference type="PROSITE-ProRule" id="PRU00703"/>
    </source>
</evidence>
<protein>
    <recommendedName>
        <fullName evidence="4">CBS domain-containing protein</fullName>
    </recommendedName>
</protein>
<dbReference type="Pfam" id="PF00571">
    <property type="entry name" value="CBS"/>
    <property type="match status" value="2"/>
</dbReference>
<dbReference type="InterPro" id="IPR000644">
    <property type="entry name" value="CBS_dom"/>
</dbReference>
<feature type="domain" description="CBS" evidence="4">
    <location>
        <begin position="143"/>
        <end position="212"/>
    </location>
</feature>
<proteinExistence type="predicted"/>
<dbReference type="SMART" id="SM00116">
    <property type="entry name" value="CBS"/>
    <property type="match status" value="3"/>
</dbReference>
<keyword evidence="6" id="KW-1185">Reference proteome</keyword>
<evidence type="ECO:0000313" key="5">
    <source>
        <dbReference type="EMBL" id="KAK9117744.1"/>
    </source>
</evidence>
<dbReference type="GO" id="GO:0009507">
    <property type="term" value="C:chloroplast"/>
    <property type="evidence" value="ECO:0007669"/>
    <property type="project" value="UniProtKB-ARBA"/>
</dbReference>
<dbReference type="InterPro" id="IPR050511">
    <property type="entry name" value="AMPK_gamma/SDS23_families"/>
</dbReference>
<dbReference type="InterPro" id="IPR046342">
    <property type="entry name" value="CBS_dom_sf"/>
</dbReference>
<dbReference type="PROSITE" id="PS51371">
    <property type="entry name" value="CBS"/>
    <property type="match status" value="3"/>
</dbReference>
<dbReference type="Pfam" id="PF16561">
    <property type="entry name" value="AMPK1_CBM"/>
    <property type="match status" value="1"/>
</dbReference>
<dbReference type="FunFam" id="2.60.40.10:FF:001860">
    <property type="entry name" value="Sucrose nonfermenting 4-like protein"/>
    <property type="match status" value="1"/>
</dbReference>
<dbReference type="Gene3D" id="2.60.40.10">
    <property type="entry name" value="Immunoglobulins"/>
    <property type="match status" value="1"/>
</dbReference>
<keyword evidence="1" id="KW-0677">Repeat</keyword>
<evidence type="ECO:0000313" key="6">
    <source>
        <dbReference type="Proteomes" id="UP001417504"/>
    </source>
</evidence>
<dbReference type="InterPro" id="IPR013783">
    <property type="entry name" value="Ig-like_fold"/>
</dbReference>
<comment type="caution">
    <text evidence="5">The sequence shown here is derived from an EMBL/GenBank/DDBJ whole genome shotgun (WGS) entry which is preliminary data.</text>
</comment>
<dbReference type="AlphaFoldDB" id="A0AAP0NTN7"/>
<dbReference type="PANTHER" id="PTHR13780">
    <property type="entry name" value="AMP-ACTIVATED PROTEIN KINASE, GAMMA REGULATORY SUBUNIT"/>
    <property type="match status" value="1"/>
</dbReference>
<evidence type="ECO:0000256" key="2">
    <source>
        <dbReference type="ARBA" id="ARBA00023122"/>
    </source>
</evidence>
<dbReference type="PANTHER" id="PTHR13780:SF131">
    <property type="entry name" value="SUCROSE NONFERMENTING 4-LIKE PROTEIN ISOFORM X1"/>
    <property type="match status" value="1"/>
</dbReference>
<organism evidence="5 6">
    <name type="scientific">Stephania japonica</name>
    <dbReference type="NCBI Taxonomy" id="461633"/>
    <lineage>
        <taxon>Eukaryota</taxon>
        <taxon>Viridiplantae</taxon>
        <taxon>Streptophyta</taxon>
        <taxon>Embryophyta</taxon>
        <taxon>Tracheophyta</taxon>
        <taxon>Spermatophyta</taxon>
        <taxon>Magnoliopsida</taxon>
        <taxon>Ranunculales</taxon>
        <taxon>Menispermaceae</taxon>
        <taxon>Menispermoideae</taxon>
        <taxon>Cissampelideae</taxon>
        <taxon>Stephania</taxon>
    </lineage>
</organism>
<feature type="domain" description="CBS" evidence="4">
    <location>
        <begin position="417"/>
        <end position="470"/>
    </location>
</feature>
<feature type="domain" description="CBS" evidence="4">
    <location>
        <begin position="336"/>
        <end position="392"/>
    </location>
</feature>
<accession>A0AAP0NTN7</accession>
<keyword evidence="2 3" id="KW-0129">CBS domain</keyword>
<dbReference type="CDD" id="cd02859">
    <property type="entry name" value="E_set_AMPKbeta_like_N"/>
    <property type="match status" value="1"/>
</dbReference>
<dbReference type="InterPro" id="IPR032640">
    <property type="entry name" value="AMPK1_CBM"/>
</dbReference>
<evidence type="ECO:0000259" key="4">
    <source>
        <dbReference type="PROSITE" id="PS51371"/>
    </source>
</evidence>
<dbReference type="SUPFAM" id="SSF81296">
    <property type="entry name" value="E set domains"/>
    <property type="match status" value="1"/>
</dbReference>
<dbReference type="SUPFAM" id="SSF54631">
    <property type="entry name" value="CBS-domain pair"/>
    <property type="match status" value="2"/>
</dbReference>
<sequence length="470" mass="53250">MAPTRFAWPYGGRQVFLTGSFTRWTDHVLMRPVEGSSMVFQTVLNLATGCHQYKFLVDGVWRFDEQNPYVTDEHGSINNIIFVRDPEPLPVLTSDASSSRQIMDVDSRIINYMAFLGSMPREPVLQISDGEVDVCRHRLSVLMSRYTVYELLPESGKVSILDVKVPVKQAFHVMFELGLPVMPVWDDFRGKLTGMLSASDFILILRELHNKRSVLTNEELEMHSISAWKEEKYQLSRESDKSLHRSFGRSLIQAGPHESLKDVALRILEHKISSIPIIHFVQDGSCPQLLYNACLAGILKYICRHFKLSPGSLPLFKQPIGRLSLGTWMPDVGKANGRQPVLVRHSTSLSSALNLLIQERVSSIPIVDDNGSLLEVYSRSDITSLANGNVYTYIHLDQTNMHQALQLVYEANGTIYAHRRFQTCLRSESLYDVMERLSDPAVRRVIIVEAGSKRVEGIISLSDVFNFLLR</sequence>
<dbReference type="Gene3D" id="3.10.580.10">
    <property type="entry name" value="CBS-domain"/>
    <property type="match status" value="2"/>
</dbReference>
<reference evidence="5 6" key="1">
    <citation type="submission" date="2024-01" db="EMBL/GenBank/DDBJ databases">
        <title>Genome assemblies of Stephania.</title>
        <authorList>
            <person name="Yang L."/>
        </authorList>
    </citation>
    <scope>NUCLEOTIDE SEQUENCE [LARGE SCALE GENOMIC DNA]</scope>
    <source>
        <strain evidence="5">QJT</strain>
        <tissue evidence="5">Leaf</tissue>
    </source>
</reference>
<dbReference type="InterPro" id="IPR014756">
    <property type="entry name" value="Ig_E-set"/>
</dbReference>